<organism evidence="2 3">
    <name type="scientific">Mycobacterium decipiens</name>
    <dbReference type="NCBI Taxonomy" id="1430326"/>
    <lineage>
        <taxon>Bacteria</taxon>
        <taxon>Bacillati</taxon>
        <taxon>Actinomycetota</taxon>
        <taxon>Actinomycetes</taxon>
        <taxon>Mycobacteriales</taxon>
        <taxon>Mycobacteriaceae</taxon>
        <taxon>Mycobacterium</taxon>
    </lineage>
</organism>
<dbReference type="OrthoDB" id="3173471at2"/>
<dbReference type="STRING" id="1430326.B8W66_14135"/>
<evidence type="ECO:0000259" key="1">
    <source>
        <dbReference type="Pfam" id="PF04480"/>
    </source>
</evidence>
<dbReference type="Gene3D" id="3.40.960.10">
    <property type="entry name" value="VSR Endonuclease"/>
    <property type="match status" value="1"/>
</dbReference>
<comment type="caution">
    <text evidence="2">The sequence shown here is derived from an EMBL/GenBank/DDBJ whole genome shotgun (WGS) entry which is preliminary data.</text>
</comment>
<dbReference type="AlphaFoldDB" id="A0A1X2LTN5"/>
<evidence type="ECO:0000313" key="2">
    <source>
        <dbReference type="EMBL" id="OSC40223.1"/>
    </source>
</evidence>
<evidence type="ECO:0000313" key="3">
    <source>
        <dbReference type="Proteomes" id="UP000193247"/>
    </source>
</evidence>
<dbReference type="Proteomes" id="UP000193247">
    <property type="component" value="Unassembled WGS sequence"/>
</dbReference>
<protein>
    <recommendedName>
        <fullName evidence="1">DUF559 domain-containing protein</fullName>
    </recommendedName>
</protein>
<name>A0A1X2LTN5_9MYCO</name>
<sequence>MREVFLGSEALAQGRLTEYQLRRWHRAIFRDVFVRKEHEPSLRDRIEGAWLRSGRRGVIAGVAAAALHGAQWIDDDVPIELIWSNTRPPPGLIARAGTLGDDEICRVGGLPVTSLARTAYDLGRHLPRGQAVARLDALSRATPFSTEEVLLLAKRRAGARGIRRLRAALPLVDAGAASPKETWLRLLLIDADFPAPTTQIPVVDRYRTVAVLDMGWEKFKVAVEYDGDHHRSDRRQYVWDQRRLRKLAELGWTIIRVIAEDAPDGVVLRVREVLVARGWRP</sequence>
<dbReference type="EMBL" id="NCXP01000016">
    <property type="protein sequence ID" value="OSC40223.1"/>
    <property type="molecule type" value="Genomic_DNA"/>
</dbReference>
<dbReference type="SUPFAM" id="SSF52980">
    <property type="entry name" value="Restriction endonuclease-like"/>
    <property type="match status" value="1"/>
</dbReference>
<gene>
    <name evidence="2" type="ORF">B8W66_14135</name>
</gene>
<dbReference type="Pfam" id="PF04480">
    <property type="entry name" value="DUF559"/>
    <property type="match status" value="1"/>
</dbReference>
<proteinExistence type="predicted"/>
<keyword evidence="3" id="KW-1185">Reference proteome</keyword>
<dbReference type="InterPro" id="IPR007569">
    <property type="entry name" value="DUF559"/>
</dbReference>
<feature type="domain" description="DUF559" evidence="1">
    <location>
        <begin position="211"/>
        <end position="261"/>
    </location>
</feature>
<dbReference type="InterPro" id="IPR011335">
    <property type="entry name" value="Restrct_endonuc-II-like"/>
</dbReference>
<accession>A0A1X2LTN5</accession>
<reference evidence="2 3" key="1">
    <citation type="submission" date="2017-04" db="EMBL/GenBank/DDBJ databases">
        <title>The new phylogeny of genus Mycobacterium.</title>
        <authorList>
            <person name="Tortoli E."/>
            <person name="Trovato A."/>
            <person name="Cirillo D.M."/>
        </authorList>
    </citation>
    <scope>NUCLEOTIDE SEQUENCE [LARGE SCALE GENOMIC DNA]</scope>
    <source>
        <strain evidence="2 3">TBL 1200985</strain>
    </source>
</reference>
<dbReference type="RefSeq" id="WP_085325630.1">
    <property type="nucleotide sequence ID" value="NZ_NCXP01000016.1"/>
</dbReference>